<dbReference type="AlphaFoldDB" id="A0A370PL90"/>
<organism evidence="2 3">
    <name type="scientific">Aspergillus phoenicis ATCC 13157</name>
    <dbReference type="NCBI Taxonomy" id="1353007"/>
    <lineage>
        <taxon>Eukaryota</taxon>
        <taxon>Fungi</taxon>
        <taxon>Dikarya</taxon>
        <taxon>Ascomycota</taxon>
        <taxon>Pezizomycotina</taxon>
        <taxon>Eurotiomycetes</taxon>
        <taxon>Eurotiomycetidae</taxon>
        <taxon>Eurotiales</taxon>
        <taxon>Aspergillaceae</taxon>
        <taxon>Aspergillus</taxon>
    </lineage>
</organism>
<gene>
    <name evidence="2" type="ORF">M752DRAFT_164174</name>
</gene>
<feature type="transmembrane region" description="Helical" evidence="1">
    <location>
        <begin position="20"/>
        <end position="39"/>
    </location>
</feature>
<feature type="transmembrane region" description="Helical" evidence="1">
    <location>
        <begin position="59"/>
        <end position="84"/>
    </location>
</feature>
<keyword evidence="1" id="KW-1133">Transmembrane helix</keyword>
<reference evidence="2 3" key="1">
    <citation type="submission" date="2018-07" db="EMBL/GenBank/DDBJ databases">
        <title>Section-level genome sequencing of Aspergillus section Nigri to investigate inter- and intra-species variation.</title>
        <authorList>
            <consortium name="DOE Joint Genome Institute"/>
            <person name="Vesth T.C."/>
            <person name="Nybo J.L."/>
            <person name="Theobald S."/>
            <person name="Frisvad J.C."/>
            <person name="Larsen T.O."/>
            <person name="Nielsen K.F."/>
            <person name="Hoof J.B."/>
            <person name="Brandl J."/>
            <person name="Salamov A."/>
            <person name="Riley R."/>
            <person name="Gladden J.M."/>
            <person name="Phatale P."/>
            <person name="Nielsen M.T."/>
            <person name="Lyhne E.K."/>
            <person name="Kogle M.E."/>
            <person name="Strasser K."/>
            <person name="McDonnell E."/>
            <person name="Barry K."/>
            <person name="Clum A."/>
            <person name="Chen C."/>
            <person name="Nolan M."/>
            <person name="Sandor L."/>
            <person name="Kuo A."/>
            <person name="Lipzen A."/>
            <person name="Hainaut M."/>
            <person name="Drula E."/>
            <person name="Tsang A."/>
            <person name="Magnuson J.K."/>
            <person name="Henrissat B."/>
            <person name="Wiebenga A."/>
            <person name="Simmons B.A."/>
            <person name="Makela M.R."/>
            <person name="De vries R.P."/>
            <person name="Grigoriev I.V."/>
            <person name="Mortensen U.H."/>
            <person name="Baker S.E."/>
            <person name="Andersen M.R."/>
        </authorList>
    </citation>
    <scope>NUCLEOTIDE SEQUENCE [LARGE SCALE GENOMIC DNA]</scope>
    <source>
        <strain evidence="2 3">ATCC 13157</strain>
    </source>
</reference>
<sequence>MLPPLSAITVLRIRSMFDEYHVIICHLPLLILIFSPPPFSYHYDIPVFITITTSATQSALGPGLSVHPVGCIFGFLDCLVLVFLDGVAMNEISAVGLNTLRST</sequence>
<evidence type="ECO:0000313" key="2">
    <source>
        <dbReference type="EMBL" id="RDK42945.1"/>
    </source>
</evidence>
<keyword evidence="3" id="KW-1185">Reference proteome</keyword>
<name>A0A370PL90_ASPPH</name>
<keyword evidence="1" id="KW-0472">Membrane</keyword>
<protein>
    <submittedName>
        <fullName evidence="2">Uncharacterized protein</fullName>
    </submittedName>
</protein>
<dbReference type="EMBL" id="KZ851852">
    <property type="protein sequence ID" value="RDK42945.1"/>
    <property type="molecule type" value="Genomic_DNA"/>
</dbReference>
<dbReference type="Proteomes" id="UP000254937">
    <property type="component" value="Unassembled WGS sequence"/>
</dbReference>
<evidence type="ECO:0000313" key="3">
    <source>
        <dbReference type="Proteomes" id="UP000254937"/>
    </source>
</evidence>
<evidence type="ECO:0000256" key="1">
    <source>
        <dbReference type="SAM" id="Phobius"/>
    </source>
</evidence>
<proteinExistence type="predicted"/>
<accession>A0A370PL90</accession>
<keyword evidence="1" id="KW-0812">Transmembrane</keyword>